<dbReference type="NCBIfam" id="NF040941">
    <property type="entry name" value="GGGWT_bact"/>
    <property type="match status" value="1"/>
</dbReference>
<dbReference type="EMBL" id="CP092332">
    <property type="protein sequence ID" value="WGK95452.1"/>
    <property type="molecule type" value="Genomic_DNA"/>
</dbReference>
<dbReference type="RefSeq" id="WP_264533944.1">
    <property type="nucleotide sequence ID" value="NZ_CP092332.1"/>
</dbReference>
<dbReference type="Proteomes" id="UP001232117">
    <property type="component" value="Chromosome"/>
</dbReference>
<keyword evidence="3" id="KW-1185">Reference proteome</keyword>
<sequence>MSKIVTIVSLVWFVICSNAQTPFPNLAIRKPVVPNTYYFSYSGGIQKFIVPNRVTSIQVNAIGAKGGTGGGGQPGGAGANITSTINVTPGQVVYVVVGGFPGQSATAKYGFAGNGGTANSASGFGGAGGGLSGVFNSITPSNASALVVAGGGGGGTGTGGTTGYNGGAALNASSGSASNGQGSTNYPTNGRYQYGYGASTTIAGGGGFAFDNAPAQNGTDGNDIYGGTGGIGTVWQGAGGGGAGFYGGGGGAGGGSANGGGGGGSSKSISGISSFGTVNTTGDGSVTITCLSNSGLVLHLDAGNTASYSGSGTTWNDLSGNGSNVTLNNTTYSSANGGYLTFNNTTSYADFTANIGNTNVVTVEMWVKPISLLGSGGSGAMFFGFNYYDVWTSGGNIGFNTSTGDQYGISSTQADYLGITGGWRQLVFVMYAGSKTNNKIYVNGENQSMSYVSGTFTSANANFNSGVGRISGWRADTNWRMNMQVASFKVYNRELSPQEITNNFNTFRTRFYAENDGLSPSTASTSAYQIKQDYPNSTDGFYWIKNPNINSGNPFKIYADMTTDGGGWTLILKNSSYAGWSYANSIVLNTSIPFTTNAGVISTTTSNYSIIGWADYIKRSSSGFQYMIDAGSRNSNGGIWTANGNYSFVNTNNTQTNVTLNTKFGTWNYVGNNNGMAERMPWRSTTVGAGTGFLTLSDGTGNWWGTLISNNSYYSPSPWISDGGGGSSSPNPGIIWYWVR</sequence>
<dbReference type="Pfam" id="PF13385">
    <property type="entry name" value="Laminin_G_3"/>
    <property type="match status" value="1"/>
</dbReference>
<dbReference type="SUPFAM" id="SSF56496">
    <property type="entry name" value="Fibrinogen C-terminal domain-like"/>
    <property type="match status" value="1"/>
</dbReference>
<accession>A0ABY8N7D1</accession>
<keyword evidence="1" id="KW-0732">Signal</keyword>
<proteinExistence type="predicted"/>
<feature type="signal peptide" evidence="1">
    <location>
        <begin position="1"/>
        <end position="19"/>
    </location>
</feature>
<feature type="chain" id="PRO_5045544464" evidence="1">
    <location>
        <begin position="20"/>
        <end position="740"/>
    </location>
</feature>
<name>A0ABY8N7D1_9FLAO</name>
<dbReference type="InterPro" id="IPR036056">
    <property type="entry name" value="Fibrinogen-like_C"/>
</dbReference>
<dbReference type="SUPFAM" id="SSF49899">
    <property type="entry name" value="Concanavalin A-like lectins/glucanases"/>
    <property type="match status" value="1"/>
</dbReference>
<evidence type="ECO:0000256" key="1">
    <source>
        <dbReference type="SAM" id="SignalP"/>
    </source>
</evidence>
<dbReference type="InterPro" id="IPR013320">
    <property type="entry name" value="ConA-like_dom_sf"/>
</dbReference>
<evidence type="ECO:0000313" key="2">
    <source>
        <dbReference type="EMBL" id="WGK95452.1"/>
    </source>
</evidence>
<organism evidence="2 3">
    <name type="scientific">Flavobacterium keumense</name>
    <dbReference type="NCBI Taxonomy" id="1306518"/>
    <lineage>
        <taxon>Bacteria</taxon>
        <taxon>Pseudomonadati</taxon>
        <taxon>Bacteroidota</taxon>
        <taxon>Flavobacteriia</taxon>
        <taxon>Flavobacteriales</taxon>
        <taxon>Flavobacteriaceae</taxon>
        <taxon>Flavobacterium</taxon>
    </lineage>
</organism>
<dbReference type="InterPro" id="IPR014716">
    <property type="entry name" value="Fibrinogen_a/b/g_C_1"/>
</dbReference>
<gene>
    <name evidence="2" type="ORF">MG292_04270</name>
</gene>
<protein>
    <submittedName>
        <fullName evidence="2">Uncharacterized protein</fullName>
    </submittedName>
</protein>
<reference evidence="2 3" key="1">
    <citation type="submission" date="2023-06" db="EMBL/GenBank/DDBJ databases">
        <title>Complete Genome Sequence of Flavobacterium keumense K3R-10.</title>
        <authorList>
            <person name="Jeong H."/>
            <person name="Jhang S.Y."/>
            <person name="Kim J.N."/>
        </authorList>
    </citation>
    <scope>NUCLEOTIDE SEQUENCE [LARGE SCALE GENOMIC DNA]</scope>
    <source>
        <strain evidence="2 3">K3R-10</strain>
    </source>
</reference>
<evidence type="ECO:0000313" key="3">
    <source>
        <dbReference type="Proteomes" id="UP001232117"/>
    </source>
</evidence>
<dbReference type="Gene3D" id="3.90.215.10">
    <property type="entry name" value="Gamma Fibrinogen, chain A, domain 1"/>
    <property type="match status" value="1"/>
</dbReference>
<dbReference type="Gene3D" id="2.60.120.200">
    <property type="match status" value="1"/>
</dbReference>